<feature type="non-terminal residue" evidence="2">
    <location>
        <position position="1"/>
    </location>
</feature>
<dbReference type="AlphaFoldDB" id="A0A383E641"/>
<accession>A0A383E641</accession>
<evidence type="ECO:0000313" key="2">
    <source>
        <dbReference type="EMBL" id="SVE52069.1"/>
    </source>
</evidence>
<sequence>IGTFMERVDMPPNHIACTEGKVFPGLDKDQYNQMLDGMVEFWIKAESGTSENSSKFNAIKRFDLRLGTVHAANDLFLCGFANSLAALEDINDKREREAQQKNMAGKVMIGSASSLMDFMFKFFAAFAIVFVSLILIKIEKALKK</sequence>
<name>A0A383E641_9ZZZZ</name>
<keyword evidence="1" id="KW-1133">Transmembrane helix</keyword>
<organism evidence="2">
    <name type="scientific">marine metagenome</name>
    <dbReference type="NCBI Taxonomy" id="408172"/>
    <lineage>
        <taxon>unclassified sequences</taxon>
        <taxon>metagenomes</taxon>
        <taxon>ecological metagenomes</taxon>
    </lineage>
</organism>
<reference evidence="2" key="1">
    <citation type="submission" date="2018-05" db="EMBL/GenBank/DDBJ databases">
        <authorList>
            <person name="Lanie J.A."/>
            <person name="Ng W.-L."/>
            <person name="Kazmierczak K.M."/>
            <person name="Andrzejewski T.M."/>
            <person name="Davidsen T.M."/>
            <person name="Wayne K.J."/>
            <person name="Tettelin H."/>
            <person name="Glass J.I."/>
            <person name="Rusch D."/>
            <person name="Podicherti R."/>
            <person name="Tsui H.-C.T."/>
            <person name="Winkler M.E."/>
        </authorList>
    </citation>
    <scope>NUCLEOTIDE SEQUENCE</scope>
</reference>
<keyword evidence="1" id="KW-0472">Membrane</keyword>
<evidence type="ECO:0000256" key="1">
    <source>
        <dbReference type="SAM" id="Phobius"/>
    </source>
</evidence>
<keyword evidence="1" id="KW-0812">Transmembrane</keyword>
<feature type="transmembrane region" description="Helical" evidence="1">
    <location>
        <begin position="118"/>
        <end position="136"/>
    </location>
</feature>
<proteinExistence type="predicted"/>
<dbReference type="EMBL" id="UINC01223041">
    <property type="protein sequence ID" value="SVE52069.1"/>
    <property type="molecule type" value="Genomic_DNA"/>
</dbReference>
<gene>
    <name evidence="2" type="ORF">METZ01_LOCUS504923</name>
</gene>
<protein>
    <submittedName>
        <fullName evidence="2">Uncharacterized protein</fullName>
    </submittedName>
</protein>